<dbReference type="EMBL" id="CP024091">
    <property type="protein sequence ID" value="ATP56689.1"/>
    <property type="molecule type" value="Genomic_DNA"/>
</dbReference>
<proteinExistence type="predicted"/>
<dbReference type="KEGG" id="pgs:CPT03_09480"/>
<sequence length="525" mass="58584">MKKICLMVLALIVLNSCTKNFEEINTNPNQITDKMLEQDFNLVGSSFSVMLFNLMGHQIEEDLCYDNWMGYMGSPTPYVAGVNNTTYYLRWIDAYWNRIYGSVMSPSKQVIQLAEEKNLPLFGDWAKLVRILAISKLTAIYGPVIYSNYGTAGLGSIKYDKESDLYNNLFTQLDEIETNFKANTSYTGFTKFDPSYKGNIASWLKLLNSVRFRLAMRLVKVSPTVAKTQGEKALADPVGLITTNAENFLISLNGEVMPVSMICFDWNDTRMGATMESFMVGLKDGRMNKYFAEVSDASLVTDHPAYKFKGIRSGAFINAKDDRVSYSTISTDFKSVQNRRGFTASEIAFLKAEAALRGWANAGDAKTNYENGVRLSFADWGAAGVDTYLADATSKPINYIDPKDSKNNFTALSAITVAWNEGDANELKLEKIITQKYLATFTNTLEAWVDFRRTGYPKIPHVAKNDSSPDWGVITADQWIKRLVFVPAERTGNAAAVSEAATFLTSGKDDIASRLWWDTGTPGNF</sequence>
<evidence type="ECO:0000313" key="3">
    <source>
        <dbReference type="Proteomes" id="UP000223749"/>
    </source>
</evidence>
<evidence type="ECO:0000256" key="1">
    <source>
        <dbReference type="SAM" id="SignalP"/>
    </source>
</evidence>
<name>A0A2D1U507_9SPHI</name>
<organism evidence="2 3">
    <name type="scientific">Pedobacter ginsengisoli</name>
    <dbReference type="NCBI Taxonomy" id="363852"/>
    <lineage>
        <taxon>Bacteria</taxon>
        <taxon>Pseudomonadati</taxon>
        <taxon>Bacteroidota</taxon>
        <taxon>Sphingobacteriia</taxon>
        <taxon>Sphingobacteriales</taxon>
        <taxon>Sphingobacteriaceae</taxon>
        <taxon>Pedobacter</taxon>
    </lineage>
</organism>
<protein>
    <submittedName>
        <fullName evidence="2">SusD/RagB family nutrient-binding outer membrane lipoprotein</fullName>
    </submittedName>
</protein>
<reference evidence="2 3" key="1">
    <citation type="submission" date="2017-10" db="EMBL/GenBank/DDBJ databases">
        <title>Whole genome of Pedobacter ginsengisoli T01R-27 isolated from tomato rhizosphere.</title>
        <authorList>
            <person name="Weon H.-Y."/>
            <person name="Lee S.A."/>
            <person name="Sang M.K."/>
            <person name="Song J."/>
        </authorList>
    </citation>
    <scope>NUCLEOTIDE SEQUENCE [LARGE SCALE GENOMIC DNA]</scope>
    <source>
        <strain evidence="2 3">T01R-27</strain>
    </source>
</reference>
<dbReference type="InterPro" id="IPR011990">
    <property type="entry name" value="TPR-like_helical_dom_sf"/>
</dbReference>
<dbReference type="InterPro" id="IPR024302">
    <property type="entry name" value="SusD-like"/>
</dbReference>
<keyword evidence="3" id="KW-1185">Reference proteome</keyword>
<dbReference type="Pfam" id="PF12741">
    <property type="entry name" value="SusD-like"/>
    <property type="match status" value="1"/>
</dbReference>
<keyword evidence="2" id="KW-0449">Lipoprotein</keyword>
<dbReference type="RefSeq" id="WP_099438626.1">
    <property type="nucleotide sequence ID" value="NZ_CP024091.1"/>
</dbReference>
<dbReference type="SUPFAM" id="SSF48452">
    <property type="entry name" value="TPR-like"/>
    <property type="match status" value="1"/>
</dbReference>
<dbReference type="OrthoDB" id="9766256at2"/>
<evidence type="ECO:0000313" key="2">
    <source>
        <dbReference type="EMBL" id="ATP56689.1"/>
    </source>
</evidence>
<gene>
    <name evidence="2" type="ORF">CPT03_09480</name>
</gene>
<keyword evidence="1" id="KW-0732">Signal</keyword>
<accession>A0A2D1U507</accession>
<feature type="chain" id="PRO_5013547845" evidence="1">
    <location>
        <begin position="22"/>
        <end position="525"/>
    </location>
</feature>
<feature type="signal peptide" evidence="1">
    <location>
        <begin position="1"/>
        <end position="21"/>
    </location>
</feature>
<dbReference type="AlphaFoldDB" id="A0A2D1U507"/>
<dbReference type="Proteomes" id="UP000223749">
    <property type="component" value="Chromosome"/>
</dbReference>
<dbReference type="Gene3D" id="1.25.40.390">
    <property type="match status" value="1"/>
</dbReference>